<evidence type="ECO:0000313" key="1">
    <source>
        <dbReference type="EMBL" id="SVA62274.1"/>
    </source>
</evidence>
<name>A0A381XC24_9ZZZZ</name>
<dbReference type="AlphaFoldDB" id="A0A381XC24"/>
<dbReference type="EMBL" id="UINC01014628">
    <property type="protein sequence ID" value="SVA62274.1"/>
    <property type="molecule type" value="Genomic_DNA"/>
</dbReference>
<sequence>MNLEYTVVSEGTHRIQDLLPKVTNVLKMVNPAGYQQVFIPGCGFSPVPSDAWHDDSHEWWDSEEASTLLDSIWESVDENMPEGWAFGFNEGDGALLEIREVSIQSEVDELFDHFANFELGR</sequence>
<gene>
    <name evidence="1" type="ORF">METZ01_LOCUS115128</name>
</gene>
<accession>A0A381XC24</accession>
<reference evidence="1" key="1">
    <citation type="submission" date="2018-05" db="EMBL/GenBank/DDBJ databases">
        <authorList>
            <person name="Lanie J.A."/>
            <person name="Ng W.-L."/>
            <person name="Kazmierczak K.M."/>
            <person name="Andrzejewski T.M."/>
            <person name="Davidsen T.M."/>
            <person name="Wayne K.J."/>
            <person name="Tettelin H."/>
            <person name="Glass J.I."/>
            <person name="Rusch D."/>
            <person name="Podicherti R."/>
            <person name="Tsui H.-C.T."/>
            <person name="Winkler M.E."/>
        </authorList>
    </citation>
    <scope>NUCLEOTIDE SEQUENCE</scope>
</reference>
<proteinExistence type="predicted"/>
<protein>
    <submittedName>
        <fullName evidence="1">Uncharacterized protein</fullName>
    </submittedName>
</protein>
<organism evidence="1">
    <name type="scientific">marine metagenome</name>
    <dbReference type="NCBI Taxonomy" id="408172"/>
    <lineage>
        <taxon>unclassified sequences</taxon>
        <taxon>metagenomes</taxon>
        <taxon>ecological metagenomes</taxon>
    </lineage>
</organism>